<dbReference type="Proteomes" id="UP000004736">
    <property type="component" value="Unassembled WGS sequence"/>
</dbReference>
<gene>
    <name evidence="1" type="ORF">GCWU000321_01806</name>
</gene>
<name>C9LQH4_9FIRM</name>
<dbReference type="AlphaFoldDB" id="C9LQH4"/>
<dbReference type="STRING" id="592028.GCWU000321_01806"/>
<comment type="caution">
    <text evidence="1">The sequence shown here is derived from an EMBL/GenBank/DDBJ whole genome shotgun (WGS) entry which is preliminary data.</text>
</comment>
<proteinExistence type="predicted"/>
<protein>
    <submittedName>
        <fullName evidence="1">Uncharacterized protein</fullName>
    </submittedName>
</protein>
<keyword evidence="2" id="KW-1185">Reference proteome</keyword>
<sequence length="64" mass="7420">MPYDNIIISEQPLFRTISERRQSRKAFVENPVKIRNCFTAVKGEKPQSDAACFQFSNDLQDRGQ</sequence>
<reference evidence="1" key="1">
    <citation type="submission" date="2009-09" db="EMBL/GenBank/DDBJ databases">
        <authorList>
            <person name="Weinstock G."/>
            <person name="Sodergren E."/>
            <person name="Clifton S."/>
            <person name="Fulton L."/>
            <person name="Fulton B."/>
            <person name="Courtney L."/>
            <person name="Fronick C."/>
            <person name="Harrison M."/>
            <person name="Strong C."/>
            <person name="Farmer C."/>
            <person name="Delahaunty K."/>
            <person name="Markovic C."/>
            <person name="Hall O."/>
            <person name="Minx P."/>
            <person name="Tomlinson C."/>
            <person name="Mitreva M."/>
            <person name="Nelson J."/>
            <person name="Hou S."/>
            <person name="Wollam A."/>
            <person name="Pepin K.H."/>
            <person name="Johnson M."/>
            <person name="Bhonagiri V."/>
            <person name="Nash W.E."/>
            <person name="Warren W."/>
            <person name="Chinwalla A."/>
            <person name="Mardis E.R."/>
            <person name="Wilson R.K."/>
        </authorList>
    </citation>
    <scope>NUCLEOTIDE SEQUENCE [LARGE SCALE GENOMIC DNA]</scope>
    <source>
        <strain evidence="1">DSM 15470</strain>
    </source>
</reference>
<evidence type="ECO:0000313" key="1">
    <source>
        <dbReference type="EMBL" id="EEW97810.1"/>
    </source>
</evidence>
<dbReference type="HOGENOM" id="CLU_2860502_0_0_9"/>
<accession>C9LQH4</accession>
<dbReference type="EMBL" id="ACIM02000001">
    <property type="protein sequence ID" value="EEW97810.1"/>
    <property type="molecule type" value="Genomic_DNA"/>
</dbReference>
<evidence type="ECO:0000313" key="2">
    <source>
        <dbReference type="Proteomes" id="UP000004736"/>
    </source>
</evidence>
<organism evidence="1 2">
    <name type="scientific">Dialister invisus DSM 15470</name>
    <dbReference type="NCBI Taxonomy" id="592028"/>
    <lineage>
        <taxon>Bacteria</taxon>
        <taxon>Bacillati</taxon>
        <taxon>Bacillota</taxon>
        <taxon>Negativicutes</taxon>
        <taxon>Veillonellales</taxon>
        <taxon>Veillonellaceae</taxon>
        <taxon>Dialister</taxon>
    </lineage>
</organism>